<dbReference type="RefSeq" id="WP_068513114.1">
    <property type="nucleotide sequence ID" value="NZ_AP014945.1"/>
</dbReference>
<organism evidence="1 2">
    <name type="scientific">Caldimicrobium thiodismutans</name>
    <dbReference type="NCBI Taxonomy" id="1653476"/>
    <lineage>
        <taxon>Bacteria</taxon>
        <taxon>Pseudomonadati</taxon>
        <taxon>Thermodesulfobacteriota</taxon>
        <taxon>Thermodesulfobacteria</taxon>
        <taxon>Thermodesulfobacteriales</taxon>
        <taxon>Thermodesulfobacteriaceae</taxon>
        <taxon>Caldimicrobium</taxon>
    </lineage>
</organism>
<name>A0A0U5B4L8_9BACT</name>
<proteinExistence type="predicted"/>
<dbReference type="AlphaFoldDB" id="A0A0U5B4L8"/>
<keyword evidence="2" id="KW-1185">Reference proteome</keyword>
<reference evidence="1 2" key="1">
    <citation type="journal article" date="2016" name="Int. J. Syst. Evol. Microbiol.">
        <title>Caldimicrobium thiodismutans sp. nov., a sulfur-disproportionating bacterium isolated from a hot spring, and emended description of the genus Caldimicrobium.</title>
        <authorList>
            <person name="Kojima H."/>
            <person name="Umezawa K."/>
            <person name="Fukui M."/>
        </authorList>
    </citation>
    <scope>NUCLEOTIDE SEQUENCE [LARGE SCALE GENOMIC DNA]</scope>
    <source>
        <strain evidence="1 2">TF1</strain>
    </source>
</reference>
<dbReference type="Proteomes" id="UP000068196">
    <property type="component" value="Chromosome"/>
</dbReference>
<evidence type="ECO:0000313" key="2">
    <source>
        <dbReference type="Proteomes" id="UP000068196"/>
    </source>
</evidence>
<dbReference type="Pfam" id="PF11306">
    <property type="entry name" value="DUF3108"/>
    <property type="match status" value="1"/>
</dbReference>
<accession>A0A0U5B4L8</accession>
<reference evidence="2" key="2">
    <citation type="journal article" date="2016" name="Int. J. Syst. Evol. Microbiol.">
        <title>Caldimicrobium thiodismutans sp. nov., a sulfur-disproportionating bacterium isolated from a hot spring.</title>
        <authorList>
            <person name="Kojima H."/>
            <person name="Umezawa K."/>
            <person name="Fukui M."/>
        </authorList>
    </citation>
    <scope>NUCLEOTIDE SEQUENCE [LARGE SCALE GENOMIC DNA]</scope>
    <source>
        <strain evidence="2">TF1</strain>
    </source>
</reference>
<dbReference type="STRING" id="1653476.THC_0598"/>
<dbReference type="InterPro" id="IPR021457">
    <property type="entry name" value="DUF3108"/>
</dbReference>
<dbReference type="KEGG" id="cthi:THC_0598"/>
<dbReference type="EMBL" id="AP014945">
    <property type="protein sequence ID" value="BAU22992.1"/>
    <property type="molecule type" value="Genomic_DNA"/>
</dbReference>
<gene>
    <name evidence="1" type="ORF">THC_0598</name>
</gene>
<dbReference type="OrthoDB" id="9799460at2"/>
<protein>
    <recommendedName>
        <fullName evidence="3">DUF3108 domain-containing protein</fullName>
    </recommendedName>
</protein>
<sequence length="234" mass="27418">MQSIQIFFFILSFIFLIPCIALSEKTLLYEIFYGPVKLGESKLILKSQEYTAFAYTTGPGDILYPYQAKWISSLNSKSQPLKSTIYSKDRFKEREKILYFEEKEKKVLVEKRLPKPKKQVYFLPFPLFDELTAFVFSWHLNFSEKKPQEIPLYIDGERHFAILDLKGYTPCKFGNKTVSCAEILVHLPEKSELLKRTKEVTFLLWIEEKIPVEIRGKLPIFGNLVAKLKSYSFN</sequence>
<evidence type="ECO:0000313" key="1">
    <source>
        <dbReference type="EMBL" id="BAU22992.1"/>
    </source>
</evidence>
<evidence type="ECO:0008006" key="3">
    <source>
        <dbReference type="Google" id="ProtNLM"/>
    </source>
</evidence>